<reference evidence="2" key="2">
    <citation type="submission" date="2020-09" db="EMBL/GenBank/DDBJ databases">
        <authorList>
            <person name="Sun Q."/>
            <person name="Kim S."/>
        </authorList>
    </citation>
    <scope>NUCLEOTIDE SEQUENCE</scope>
    <source>
        <strain evidence="2">KCTC 42097</strain>
    </source>
</reference>
<evidence type="ECO:0008006" key="4">
    <source>
        <dbReference type="Google" id="ProtNLM"/>
    </source>
</evidence>
<evidence type="ECO:0000256" key="1">
    <source>
        <dbReference type="SAM" id="MobiDB-lite"/>
    </source>
</evidence>
<protein>
    <recommendedName>
        <fullName evidence="4">Lipoprotein</fullName>
    </recommendedName>
</protein>
<dbReference type="Proteomes" id="UP000641137">
    <property type="component" value="Unassembled WGS sequence"/>
</dbReference>
<evidence type="ECO:0000313" key="3">
    <source>
        <dbReference type="Proteomes" id="UP000641137"/>
    </source>
</evidence>
<evidence type="ECO:0000313" key="2">
    <source>
        <dbReference type="EMBL" id="GHC68473.1"/>
    </source>
</evidence>
<organism evidence="2 3">
    <name type="scientific">Limoniibacter endophyticus</name>
    <dbReference type="NCBI Taxonomy" id="1565040"/>
    <lineage>
        <taxon>Bacteria</taxon>
        <taxon>Pseudomonadati</taxon>
        <taxon>Pseudomonadota</taxon>
        <taxon>Alphaproteobacteria</taxon>
        <taxon>Hyphomicrobiales</taxon>
        <taxon>Bartonellaceae</taxon>
        <taxon>Limoniibacter</taxon>
    </lineage>
</organism>
<comment type="caution">
    <text evidence="2">The sequence shown here is derived from an EMBL/GenBank/DDBJ whole genome shotgun (WGS) entry which is preliminary data.</text>
</comment>
<reference evidence="2" key="1">
    <citation type="journal article" date="2014" name="Int. J. Syst. Evol. Microbiol.">
        <title>Complete genome sequence of Corynebacterium casei LMG S-19264T (=DSM 44701T), isolated from a smear-ripened cheese.</title>
        <authorList>
            <consortium name="US DOE Joint Genome Institute (JGI-PGF)"/>
            <person name="Walter F."/>
            <person name="Albersmeier A."/>
            <person name="Kalinowski J."/>
            <person name="Ruckert C."/>
        </authorList>
    </citation>
    <scope>NUCLEOTIDE SEQUENCE</scope>
    <source>
        <strain evidence="2">KCTC 42097</strain>
    </source>
</reference>
<feature type="region of interest" description="Disordered" evidence="1">
    <location>
        <begin position="131"/>
        <end position="156"/>
    </location>
</feature>
<dbReference type="AlphaFoldDB" id="A0A8J3GGX8"/>
<sequence>MNKMTPLLTIFLLPVLTACNQESDALVQQDNLICNFTEPFFALEYDAASGNVFYTGVDTYDEKTETHEKREFAKNARIVNTSANAGKGLGSKLELKDGEDRKLLDLTVDFKGSDGMSDNLYPITALQQGKYGPHETGCTTTSFPPVEAGATPSDDDARRLIEQLVSR</sequence>
<dbReference type="RefSeq" id="WP_189489133.1">
    <property type="nucleotide sequence ID" value="NZ_BMZO01000004.1"/>
</dbReference>
<name>A0A8J3GGX8_9HYPH</name>
<proteinExistence type="predicted"/>
<dbReference type="EMBL" id="BMZO01000004">
    <property type="protein sequence ID" value="GHC68473.1"/>
    <property type="molecule type" value="Genomic_DNA"/>
</dbReference>
<keyword evidence="3" id="KW-1185">Reference proteome</keyword>
<dbReference type="PROSITE" id="PS51257">
    <property type="entry name" value="PROKAR_LIPOPROTEIN"/>
    <property type="match status" value="1"/>
</dbReference>
<accession>A0A8J3GGX8</accession>
<gene>
    <name evidence="2" type="ORF">GCM10010136_13220</name>
</gene>